<evidence type="ECO:0000313" key="1">
    <source>
        <dbReference type="EMBL" id="SJL10372.1"/>
    </source>
</evidence>
<proteinExistence type="predicted"/>
<dbReference type="AlphaFoldDB" id="A0A284RNM2"/>
<name>A0A284RNM2_ARMOS</name>
<protein>
    <submittedName>
        <fullName evidence="1">Uncharacterized protein</fullName>
    </submittedName>
</protein>
<dbReference type="STRING" id="47428.A0A284RNM2"/>
<organism evidence="1 2">
    <name type="scientific">Armillaria ostoyae</name>
    <name type="common">Armillaria root rot fungus</name>
    <dbReference type="NCBI Taxonomy" id="47428"/>
    <lineage>
        <taxon>Eukaryota</taxon>
        <taxon>Fungi</taxon>
        <taxon>Dikarya</taxon>
        <taxon>Basidiomycota</taxon>
        <taxon>Agaricomycotina</taxon>
        <taxon>Agaricomycetes</taxon>
        <taxon>Agaricomycetidae</taxon>
        <taxon>Agaricales</taxon>
        <taxon>Marasmiineae</taxon>
        <taxon>Physalacriaceae</taxon>
        <taxon>Armillaria</taxon>
    </lineage>
</organism>
<sequence length="717" mass="80403">MHDTDYCCFLFPVSSSSSPSSSLGSRNVRPKWEIGYSSSSNDDKAIHMKFFDPLAVLVCKRASSFTRATPLACYLSSFRIRVQLAIRGREAGLQRPDKDHQMKLSKEGSFEAMEYLTRGAGKLFCGQGFALVLEANLKFKTRAIQSMKHGRLPLMPSSDPKDPLNLSYNTLNALAIGMRVNHSVILELVFPLLPAVAFWLSLYCERIIIPSRGHEFEPDFHRVSLLVLSGITSHDHFVEKLASSEPNLLSDYAPFLWFNPSVEISEYEHAHAVASTLGHLLRGECPGQPWQLKLISRLEKSSAKLADLCINAAVGTFSHIPQKENLLPRDCAFSDVAEAISRLSYASPPTHMALLQRNALRWMCQILRSLTKRRHFTDAEFDVAMIGFAKIGAYIGLLMRDGHSYVYDLLGHDLIPSLLRTTKHQQRFKDSKEAHIRTLAAETENIIIHLLQSISSYFAYASILKRSHRAISHAERMHIIELPESHQDINKAERLLVAWIKFRNAALYKNNLLTETEYRVCGNEQKDHWNTGHRTSCEKIKKMRQDWKALPLSTNDKNAVKIFNDAYLNSLKGEWEDLKNRYISKNGEDADWPLVLCLDYNTPESNPNIGVNSSKSFTVDETEAFNDFILGASSGLGTLVCWSVPDGGDKNFKFDIVYDAQAKLPNNSNVFRAMLNTFPRPPSHILPGSTVDASVSIESSPTNALGGSAKKGYFGAS</sequence>
<dbReference type="OrthoDB" id="3071670at2759"/>
<accession>A0A284RNM2</accession>
<dbReference type="OMA" id="SEYEHAH"/>
<dbReference type="Proteomes" id="UP000219338">
    <property type="component" value="Unassembled WGS sequence"/>
</dbReference>
<evidence type="ECO:0000313" key="2">
    <source>
        <dbReference type="Proteomes" id="UP000219338"/>
    </source>
</evidence>
<gene>
    <name evidence="1" type="ORF">ARMOST_13758</name>
</gene>
<keyword evidence="2" id="KW-1185">Reference proteome</keyword>
<dbReference type="EMBL" id="FUEG01000012">
    <property type="protein sequence ID" value="SJL10372.1"/>
    <property type="molecule type" value="Genomic_DNA"/>
</dbReference>
<reference evidence="2" key="1">
    <citation type="journal article" date="2017" name="Nat. Ecol. Evol.">
        <title>Genome expansion and lineage-specific genetic innovations in the forest pathogenic fungi Armillaria.</title>
        <authorList>
            <person name="Sipos G."/>
            <person name="Prasanna A.N."/>
            <person name="Walter M.C."/>
            <person name="O'Connor E."/>
            <person name="Balint B."/>
            <person name="Krizsan K."/>
            <person name="Kiss B."/>
            <person name="Hess J."/>
            <person name="Varga T."/>
            <person name="Slot J."/>
            <person name="Riley R."/>
            <person name="Boka B."/>
            <person name="Rigling D."/>
            <person name="Barry K."/>
            <person name="Lee J."/>
            <person name="Mihaltcheva S."/>
            <person name="LaButti K."/>
            <person name="Lipzen A."/>
            <person name="Waldron R."/>
            <person name="Moloney N.M."/>
            <person name="Sperisen C."/>
            <person name="Kredics L."/>
            <person name="Vagvoelgyi C."/>
            <person name="Patrignani A."/>
            <person name="Fitzpatrick D."/>
            <person name="Nagy I."/>
            <person name="Doyle S."/>
            <person name="Anderson J.B."/>
            <person name="Grigoriev I.V."/>
            <person name="Gueldener U."/>
            <person name="Muensterkoetter M."/>
            <person name="Nagy L.G."/>
        </authorList>
    </citation>
    <scope>NUCLEOTIDE SEQUENCE [LARGE SCALE GENOMIC DNA]</scope>
    <source>
        <strain evidence="2">C18/9</strain>
    </source>
</reference>